<gene>
    <name evidence="2" type="ORF">AU467_28805</name>
</gene>
<keyword evidence="1" id="KW-0472">Membrane</keyword>
<protein>
    <submittedName>
        <fullName evidence="2">Uncharacterized protein</fullName>
    </submittedName>
</protein>
<name>A0A101KPW8_RHILI</name>
<feature type="transmembrane region" description="Helical" evidence="1">
    <location>
        <begin position="38"/>
        <end position="59"/>
    </location>
</feature>
<dbReference type="OrthoDB" id="8404031at2"/>
<feature type="transmembrane region" description="Helical" evidence="1">
    <location>
        <begin position="12"/>
        <end position="32"/>
    </location>
</feature>
<dbReference type="EMBL" id="LPWA01000128">
    <property type="protein sequence ID" value="KUM24866.1"/>
    <property type="molecule type" value="Genomic_DNA"/>
</dbReference>
<accession>A0A101KPW8</accession>
<organism evidence="2 3">
    <name type="scientific">Rhizobium loti</name>
    <name type="common">Mesorhizobium loti</name>
    <dbReference type="NCBI Taxonomy" id="381"/>
    <lineage>
        <taxon>Bacteria</taxon>
        <taxon>Pseudomonadati</taxon>
        <taxon>Pseudomonadota</taxon>
        <taxon>Alphaproteobacteria</taxon>
        <taxon>Hyphomicrobiales</taxon>
        <taxon>Phyllobacteriaceae</taxon>
        <taxon>Mesorhizobium</taxon>
    </lineage>
</organism>
<evidence type="ECO:0000313" key="2">
    <source>
        <dbReference type="EMBL" id="KUM24866.1"/>
    </source>
</evidence>
<dbReference type="Proteomes" id="UP000053176">
    <property type="component" value="Unassembled WGS sequence"/>
</dbReference>
<dbReference type="AlphaFoldDB" id="A0A101KPW8"/>
<comment type="caution">
    <text evidence="2">The sequence shown here is derived from an EMBL/GenBank/DDBJ whole genome shotgun (WGS) entry which is preliminary data.</text>
</comment>
<proteinExistence type="predicted"/>
<keyword evidence="1" id="KW-0812">Transmembrane</keyword>
<evidence type="ECO:0000256" key="1">
    <source>
        <dbReference type="SAM" id="Phobius"/>
    </source>
</evidence>
<reference evidence="2 3" key="1">
    <citation type="submission" date="2015-12" db="EMBL/GenBank/DDBJ databases">
        <title>Draft genome sequence of Mesorhizobium sp. UFLA 01-765, a multitolerant efficient symbiont and plant-growth promoting strain isolated from Zn-mining soil using Leucaena leucocephala as a trap plant.</title>
        <authorList>
            <person name="Rangel W.M."/>
            <person name="Thijs S."/>
            <person name="Longatti S.M."/>
            <person name="Moreira F.M."/>
            <person name="Weyens N."/>
            <person name="Vangronsveld J."/>
            <person name="Van Hamme J.D."/>
            <person name="Bottos E.M."/>
            <person name="Rineau F."/>
        </authorList>
    </citation>
    <scope>NUCLEOTIDE SEQUENCE [LARGE SCALE GENOMIC DNA]</scope>
    <source>
        <strain evidence="2 3">UFLA 01-765</strain>
    </source>
</reference>
<keyword evidence="1" id="KW-1133">Transmembrane helix</keyword>
<sequence>MKILRLVLKELVGMFVDDGSLALLALILIALVTGAVKFLALPPLAGGVLILVGCLAILLESTRRGARGGSKGRT</sequence>
<evidence type="ECO:0000313" key="3">
    <source>
        <dbReference type="Proteomes" id="UP000053176"/>
    </source>
</evidence>